<protein>
    <submittedName>
        <fullName evidence="1">Uncharacterized protein</fullName>
    </submittedName>
</protein>
<dbReference type="Proteomes" id="UP000194204">
    <property type="component" value="Unassembled WGS sequence"/>
</dbReference>
<evidence type="ECO:0000313" key="2">
    <source>
        <dbReference type="Proteomes" id="UP000194204"/>
    </source>
</evidence>
<reference evidence="1 2" key="1">
    <citation type="submission" date="2017-01" db="EMBL/GenBank/DDBJ databases">
        <title>Deconstructing symbiosis and pathogenesis requirements using a combined genomic-metabolomic approach.</title>
        <authorList>
            <person name="Tobias N.J."/>
            <person name="Wolff H."/>
            <person name="Djahanschiri B."/>
            <person name="Ebersberger I."/>
            <person name="Bode H.B."/>
        </authorList>
    </citation>
    <scope>NUCLEOTIDE SEQUENCE [LARGE SCALE GENOMIC DNA]</scope>
    <source>
        <strain evidence="1 2">DSM 4764</strain>
    </source>
</reference>
<name>A0A1Y2SEF7_9GAMM</name>
<dbReference type="EMBL" id="MUBK01000044">
    <property type="protein sequence ID" value="OTA16350.1"/>
    <property type="molecule type" value="Genomic_DNA"/>
</dbReference>
<gene>
    <name evidence="1" type="ORF">Xbed_03491</name>
</gene>
<keyword evidence="2" id="KW-1185">Reference proteome</keyword>
<comment type="caution">
    <text evidence="1">The sequence shown here is derived from an EMBL/GenBank/DDBJ whole genome shotgun (WGS) entry which is preliminary data.</text>
</comment>
<accession>A0A1Y2SEF7</accession>
<organism evidence="1 2">
    <name type="scientific">Xenorhabdus beddingii</name>
    <dbReference type="NCBI Taxonomy" id="40578"/>
    <lineage>
        <taxon>Bacteria</taxon>
        <taxon>Pseudomonadati</taxon>
        <taxon>Pseudomonadota</taxon>
        <taxon>Gammaproteobacteria</taxon>
        <taxon>Enterobacterales</taxon>
        <taxon>Morganellaceae</taxon>
        <taxon>Xenorhabdus</taxon>
    </lineage>
</organism>
<dbReference type="AlphaFoldDB" id="A0A1Y2SEF7"/>
<evidence type="ECO:0000313" key="1">
    <source>
        <dbReference type="EMBL" id="OTA16350.1"/>
    </source>
</evidence>
<sequence>MLLVCPLQQVTTDQGALAKVKRGLCLQRHQFSNRVGVGFRRSLAQILIRQDKADVSRINVLARLTGNHDKAGTQDFLSGDQMVKCAGQGMAIELTGEAQCHWDMIGQTGSLIELTEEP</sequence>
<proteinExistence type="predicted"/>